<evidence type="ECO:0000313" key="1">
    <source>
        <dbReference type="Proteomes" id="UP000694846"/>
    </source>
</evidence>
<evidence type="ECO:0000313" key="2">
    <source>
        <dbReference type="RefSeq" id="XP_025414689.1"/>
    </source>
</evidence>
<dbReference type="OrthoDB" id="6620304at2759"/>
<gene>
    <name evidence="2" type="primary">LOC112686554</name>
</gene>
<name>A0A8B8FUP7_9HEMI</name>
<organism evidence="1 2">
    <name type="scientific">Sipha flava</name>
    <name type="common">yellow sugarcane aphid</name>
    <dbReference type="NCBI Taxonomy" id="143950"/>
    <lineage>
        <taxon>Eukaryota</taxon>
        <taxon>Metazoa</taxon>
        <taxon>Ecdysozoa</taxon>
        <taxon>Arthropoda</taxon>
        <taxon>Hexapoda</taxon>
        <taxon>Insecta</taxon>
        <taxon>Pterygota</taxon>
        <taxon>Neoptera</taxon>
        <taxon>Paraneoptera</taxon>
        <taxon>Hemiptera</taxon>
        <taxon>Sternorrhyncha</taxon>
        <taxon>Aphidomorpha</taxon>
        <taxon>Aphidoidea</taxon>
        <taxon>Aphididae</taxon>
        <taxon>Sipha</taxon>
    </lineage>
</organism>
<dbReference type="GeneID" id="112686554"/>
<protein>
    <submittedName>
        <fullName evidence="2">Uncharacterized protein LOC112686554</fullName>
    </submittedName>
</protein>
<proteinExistence type="predicted"/>
<dbReference type="Proteomes" id="UP000694846">
    <property type="component" value="Unplaced"/>
</dbReference>
<dbReference type="RefSeq" id="XP_025414689.1">
    <property type="nucleotide sequence ID" value="XM_025558904.1"/>
</dbReference>
<dbReference type="AlphaFoldDB" id="A0A8B8FUP7"/>
<accession>A0A8B8FUP7</accession>
<keyword evidence="1" id="KW-1185">Reference proteome</keyword>
<reference evidence="2" key="1">
    <citation type="submission" date="2025-08" db="UniProtKB">
        <authorList>
            <consortium name="RefSeq"/>
        </authorList>
    </citation>
    <scope>IDENTIFICATION</scope>
    <source>
        <tissue evidence="2">Whole body</tissue>
    </source>
</reference>
<sequence>MIHITCIAHGLHKLAENIRSHFPRVDKLVAKGKQVFLKAPSPSPRCYTTFDSNDAVSIKESQTLLNKISMESNLTFIHLNYGFLLSTITKLESQGVSLTDSVSTVMFTKNKLEEVAGDVGMKVNTKFNQVLAVRFLLEKNDGFAIILNILKILNGKSSSMNGLPEDLTRNDLTFYKYAPVTSTDIERSFSRYKTILADNRRSFDVENIKKNISCAMQ</sequence>